<keyword evidence="2" id="KW-0808">Transferase</keyword>
<protein>
    <recommendedName>
        <fullName evidence="3">tRNA (guanine(10)-N(2))-methyltransferase TRMT11 N-terminal domain-containing protein</fullName>
    </recommendedName>
</protein>
<dbReference type="AlphaFoldDB" id="A0AAD6R5H4"/>
<dbReference type="GO" id="GO:0008168">
    <property type="term" value="F:methyltransferase activity"/>
    <property type="evidence" value="ECO:0007669"/>
    <property type="project" value="UniProtKB-KW"/>
</dbReference>
<comment type="caution">
    <text evidence="4">The sequence shown here is derived from an EMBL/GenBank/DDBJ whole genome shotgun (WGS) entry which is preliminary data.</text>
</comment>
<dbReference type="PIRSF" id="PIRSF017259">
    <property type="entry name" value="tRNA_mtfrase_TRM11"/>
    <property type="match status" value="1"/>
</dbReference>
<gene>
    <name evidence="4" type="ORF">NC653_008070</name>
</gene>
<evidence type="ECO:0000313" key="4">
    <source>
        <dbReference type="EMBL" id="KAJ7002749.1"/>
    </source>
</evidence>
<name>A0AAD6R5H4_9ROSI</name>
<evidence type="ECO:0000259" key="3">
    <source>
        <dbReference type="Pfam" id="PF25904"/>
    </source>
</evidence>
<accession>A0AAD6R5H4</accession>
<dbReference type="PANTHER" id="PTHR13370">
    <property type="entry name" value="RNA METHYLASE-RELATED"/>
    <property type="match status" value="1"/>
</dbReference>
<dbReference type="InterPro" id="IPR059073">
    <property type="entry name" value="TRMT11_N"/>
</dbReference>
<keyword evidence="5" id="KW-1185">Reference proteome</keyword>
<dbReference type="GO" id="GO:0005737">
    <property type="term" value="C:cytoplasm"/>
    <property type="evidence" value="ECO:0007669"/>
    <property type="project" value="TreeGrafter"/>
</dbReference>
<evidence type="ECO:0000256" key="1">
    <source>
        <dbReference type="ARBA" id="ARBA00022603"/>
    </source>
</evidence>
<dbReference type="PANTHER" id="PTHR13370:SF3">
    <property type="entry name" value="TRNA (GUANINE(10)-N2)-METHYLTRANSFERASE HOMOLOG"/>
    <property type="match status" value="1"/>
</dbReference>
<feature type="domain" description="tRNA (guanine(10)-N(2))-methyltransferase TRMT11 N-terminal" evidence="3">
    <location>
        <begin position="46"/>
        <end position="78"/>
    </location>
</feature>
<evidence type="ECO:0000313" key="5">
    <source>
        <dbReference type="Proteomes" id="UP001164929"/>
    </source>
</evidence>
<dbReference type="Pfam" id="PF25904">
    <property type="entry name" value="Tmrp11_N"/>
    <property type="match status" value="1"/>
</dbReference>
<dbReference type="EMBL" id="JAQIZT010000003">
    <property type="protein sequence ID" value="KAJ7002749.1"/>
    <property type="molecule type" value="Genomic_DNA"/>
</dbReference>
<dbReference type="GO" id="GO:0032259">
    <property type="term" value="P:methylation"/>
    <property type="evidence" value="ECO:0007669"/>
    <property type="project" value="UniProtKB-KW"/>
</dbReference>
<proteinExistence type="predicted"/>
<dbReference type="Proteomes" id="UP001164929">
    <property type="component" value="Chromosome 3"/>
</dbReference>
<evidence type="ECO:0000256" key="2">
    <source>
        <dbReference type="ARBA" id="ARBA00022679"/>
    </source>
</evidence>
<reference evidence="4" key="1">
    <citation type="journal article" date="2023" name="Mol. Ecol. Resour.">
        <title>Chromosome-level genome assembly of a triploid poplar Populus alba 'Berolinensis'.</title>
        <authorList>
            <person name="Chen S."/>
            <person name="Yu Y."/>
            <person name="Wang X."/>
            <person name="Wang S."/>
            <person name="Zhang T."/>
            <person name="Zhou Y."/>
            <person name="He R."/>
            <person name="Meng N."/>
            <person name="Wang Y."/>
            <person name="Liu W."/>
            <person name="Liu Z."/>
            <person name="Liu J."/>
            <person name="Guo Q."/>
            <person name="Huang H."/>
            <person name="Sederoff R.R."/>
            <person name="Wang G."/>
            <person name="Qu G."/>
            <person name="Chen S."/>
        </authorList>
    </citation>
    <scope>NUCLEOTIDE SEQUENCE</scope>
    <source>
        <strain evidence="4">SC-2020</strain>
    </source>
</reference>
<sequence>MGKREREMGKSWKGFGEGGGKNVGRSRVLAKVFGGFSCLEWRLPENHHPDSPFYLVNLPSEDIARKIVNRSILVKGIFGKEISFQEQNDRIKGLAYLLARFIVICQGRVHLKNPDRNFWLMETDDHGAHIGLPPVVQRRIFFGRQVGGAERKLLPTYPLKSLKYLGPATLDAEMTFLMANQAQGADIDLGQYLMVVVLTYGLLPLPVALLRGYNSLPRRSGLKESDLNVKEALSLRAFTVEDASLVAENCSRELCPYTVPDDKRTDHVPSTAPYSLAQCVHDLHDLAARMLAMGGRLVCFYPVLREDDAGNHFPEHPCLKLIVSSEQIPSSRYSQVLLTIVKTVSYTDKIAEAAKIEHQEFKENHVKW</sequence>
<keyword evidence="1" id="KW-0489">Methyltransferase</keyword>
<organism evidence="4 5">
    <name type="scientific">Populus alba x Populus x berolinensis</name>
    <dbReference type="NCBI Taxonomy" id="444605"/>
    <lineage>
        <taxon>Eukaryota</taxon>
        <taxon>Viridiplantae</taxon>
        <taxon>Streptophyta</taxon>
        <taxon>Embryophyta</taxon>
        <taxon>Tracheophyta</taxon>
        <taxon>Spermatophyta</taxon>
        <taxon>Magnoliopsida</taxon>
        <taxon>eudicotyledons</taxon>
        <taxon>Gunneridae</taxon>
        <taxon>Pentapetalae</taxon>
        <taxon>rosids</taxon>
        <taxon>fabids</taxon>
        <taxon>Malpighiales</taxon>
        <taxon>Salicaceae</taxon>
        <taxon>Saliceae</taxon>
        <taxon>Populus</taxon>
    </lineage>
</organism>